<evidence type="ECO:0000313" key="2">
    <source>
        <dbReference type="Proteomes" id="UP001301728"/>
    </source>
</evidence>
<dbReference type="RefSeq" id="WP_323218975.1">
    <property type="nucleotide sequence ID" value="NZ_JAYGHT010000068.1"/>
</dbReference>
<accession>A0ABU5TXN4</accession>
<comment type="caution">
    <text evidence="1">The sequence shown here is derived from an EMBL/GenBank/DDBJ whole genome shotgun (WGS) entry which is preliminary data.</text>
</comment>
<proteinExistence type="predicted"/>
<reference evidence="1 2" key="1">
    <citation type="submission" date="2023-12" db="EMBL/GenBank/DDBJ databases">
        <title>Baltic Sea Cyanobacteria.</title>
        <authorList>
            <person name="Delbaje E."/>
            <person name="Fewer D.P."/>
            <person name="Shishido T.K."/>
        </authorList>
    </citation>
    <scope>NUCLEOTIDE SEQUENCE [LARGE SCALE GENOMIC DNA]</scope>
    <source>
        <strain evidence="1 2">CCNP 1315</strain>
    </source>
</reference>
<dbReference type="Proteomes" id="UP001301728">
    <property type="component" value="Unassembled WGS sequence"/>
</dbReference>
<sequence length="90" mass="10006">MRIESIEQKYITNPNDNQTNSEAILATQVIFDGVSSPCILSRLMIEALGRPGKDNDMELVNSGERCIVIWTQPQLSLEVVQNIIHNAIAP</sequence>
<dbReference type="EMBL" id="JAYGHT010000068">
    <property type="protein sequence ID" value="MEA5519706.1"/>
    <property type="molecule type" value="Genomic_DNA"/>
</dbReference>
<name>A0ABU5TXN4_9CYAN</name>
<gene>
    <name evidence="1" type="ORF">VB854_12210</name>
</gene>
<protein>
    <submittedName>
        <fullName evidence="1">Uncharacterized protein</fullName>
    </submittedName>
</protein>
<keyword evidence="2" id="KW-1185">Reference proteome</keyword>
<evidence type="ECO:0000313" key="1">
    <source>
        <dbReference type="EMBL" id="MEA5519706.1"/>
    </source>
</evidence>
<organism evidence="1 2">
    <name type="scientific">Limnoraphis robusta CCNP1315</name>
    <dbReference type="NCBI Taxonomy" id="3110306"/>
    <lineage>
        <taxon>Bacteria</taxon>
        <taxon>Bacillati</taxon>
        <taxon>Cyanobacteriota</taxon>
        <taxon>Cyanophyceae</taxon>
        <taxon>Oscillatoriophycideae</taxon>
        <taxon>Oscillatoriales</taxon>
        <taxon>Sirenicapillariaceae</taxon>
        <taxon>Limnoraphis</taxon>
    </lineage>
</organism>